<feature type="domain" description="DNA2/NAM7 helicase helicase" evidence="6">
    <location>
        <begin position="215"/>
        <end position="280"/>
    </location>
</feature>
<dbReference type="InterPro" id="IPR041677">
    <property type="entry name" value="DNA2/NAM7_AAA_11"/>
</dbReference>
<evidence type="ECO:0000259" key="7">
    <source>
        <dbReference type="Pfam" id="PF21138"/>
    </source>
</evidence>
<name>A0A061HL67_BLUGR</name>
<evidence type="ECO:0000313" key="10">
    <source>
        <dbReference type="Proteomes" id="UP000053110"/>
    </source>
</evidence>
<reference evidence="8" key="2">
    <citation type="submission" date="2013-01" db="EMBL/GenBank/DDBJ databases">
        <title>The wheat powdery mildew genome reveals unique evolution of an obligate biotroph.</title>
        <authorList>
            <person name="Oberhaensli S."/>
            <person name="Wicker T."/>
            <person name="Keller B."/>
        </authorList>
    </citation>
    <scope>NUCLEOTIDE SEQUENCE</scope>
    <source>
        <strain evidence="8">96224</strain>
    </source>
</reference>
<keyword evidence="5" id="KW-0539">Nucleus</keyword>
<evidence type="ECO:0000259" key="6">
    <source>
        <dbReference type="Pfam" id="PF13086"/>
    </source>
</evidence>
<evidence type="ECO:0000313" key="8">
    <source>
        <dbReference type="EMBL" id="EPQ66113.1"/>
    </source>
</evidence>
<evidence type="ECO:0000256" key="2">
    <source>
        <dbReference type="ARBA" id="ARBA00004496"/>
    </source>
</evidence>
<dbReference type="GO" id="GO:0043139">
    <property type="term" value="F:5'-3' DNA helicase activity"/>
    <property type="evidence" value="ECO:0007669"/>
    <property type="project" value="TreeGrafter"/>
</dbReference>
<dbReference type="Pfam" id="PF21138">
    <property type="entry name" value="SMUBP-2_HCS1_1B"/>
    <property type="match status" value="1"/>
</dbReference>
<organism evidence="9">
    <name type="scientific">Blumeria graminis f. sp. tritici 96224</name>
    <dbReference type="NCBI Taxonomy" id="1268274"/>
    <lineage>
        <taxon>Eukaryota</taxon>
        <taxon>Fungi</taxon>
        <taxon>Dikarya</taxon>
        <taxon>Ascomycota</taxon>
        <taxon>Pezizomycotina</taxon>
        <taxon>Leotiomycetes</taxon>
        <taxon>Erysiphales</taxon>
        <taxon>Erysiphaceae</taxon>
        <taxon>Blumeria</taxon>
    </lineage>
</organism>
<reference evidence="10" key="1">
    <citation type="journal article" date="2013" name="Nat. Genet.">
        <title>The wheat powdery mildew genome shows the unique evolution of an obligate biotroph.</title>
        <authorList>
            <person name="Wicker T."/>
            <person name="Oberhaensli S."/>
            <person name="Parlange F."/>
            <person name="Buchmann J.P."/>
            <person name="Shatalina M."/>
            <person name="Roffler S."/>
            <person name="Ben-David R."/>
            <person name="Dolezel J."/>
            <person name="Simkova H."/>
            <person name="Schulze-Lefert P."/>
            <person name="Spanu P.D."/>
            <person name="Bruggmann R."/>
            <person name="Amselem J."/>
            <person name="Quesneville H."/>
            <person name="Ver Loren van Themaat E."/>
            <person name="Paape T."/>
            <person name="Shimizu K.K."/>
            <person name="Keller B."/>
        </authorList>
    </citation>
    <scope>NUCLEOTIDE SEQUENCE [LARGE SCALE GENOMIC DNA]</scope>
    <source>
        <strain evidence="10">96224</strain>
    </source>
</reference>
<evidence type="ECO:0000256" key="3">
    <source>
        <dbReference type="ARBA" id="ARBA00012551"/>
    </source>
</evidence>
<dbReference type="InterPro" id="IPR048761">
    <property type="entry name" value="SMUBP-2_HCS1_1B"/>
</dbReference>
<evidence type="ECO:0000256" key="4">
    <source>
        <dbReference type="ARBA" id="ARBA00022490"/>
    </source>
</evidence>
<dbReference type="GO" id="GO:0005737">
    <property type="term" value="C:cytoplasm"/>
    <property type="evidence" value="ECO:0007669"/>
    <property type="project" value="UniProtKB-SubCell"/>
</dbReference>
<dbReference type="HOGENOM" id="CLU_001666_8_0_1"/>
<dbReference type="OrthoDB" id="6513042at2759"/>
<accession>A0A061HL67</accession>
<dbReference type="PANTHER" id="PTHR43788">
    <property type="entry name" value="DNA2/NAM7 HELICASE FAMILY MEMBER"/>
    <property type="match status" value="1"/>
</dbReference>
<gene>
    <name evidence="8" type="ORF">BGT96224_5213</name>
    <name evidence="9" type="ORF">BGT96224V2_LOCUS2128</name>
</gene>
<reference evidence="9" key="3">
    <citation type="submission" date="2018-07" db="EMBL/GenBank/DDBJ databases">
        <authorList>
            <person name="Quirk P.G."/>
            <person name="Krulwich T.A."/>
        </authorList>
    </citation>
    <scope>NUCLEOTIDE SEQUENCE</scope>
    <source>
        <strain evidence="9">96224</strain>
    </source>
</reference>
<dbReference type="EC" id="3.6.4.12" evidence="3"/>
<dbReference type="EMBL" id="UIGY01000034">
    <property type="protein sequence ID" value="SUZ08958.1"/>
    <property type="molecule type" value="Genomic_DNA"/>
</dbReference>
<proteinExistence type="predicted"/>
<dbReference type="GO" id="GO:0005634">
    <property type="term" value="C:nucleus"/>
    <property type="evidence" value="ECO:0007669"/>
    <property type="project" value="UniProtKB-SubCell"/>
</dbReference>
<dbReference type="EMBL" id="KE375007">
    <property type="protein sequence ID" value="EPQ66113.1"/>
    <property type="molecule type" value="Genomic_DNA"/>
</dbReference>
<comment type="subcellular location">
    <subcellularLocation>
        <location evidence="2">Cytoplasm</location>
    </subcellularLocation>
    <subcellularLocation>
        <location evidence="1">Nucleus</location>
    </subcellularLocation>
</comment>
<dbReference type="GO" id="GO:0003723">
    <property type="term" value="F:RNA binding"/>
    <property type="evidence" value="ECO:0007669"/>
    <property type="project" value="InterPro"/>
</dbReference>
<dbReference type="Gene3D" id="3.40.50.300">
    <property type="entry name" value="P-loop containing nucleotide triphosphate hydrolases"/>
    <property type="match status" value="1"/>
</dbReference>
<keyword evidence="4" id="KW-0963">Cytoplasm</keyword>
<dbReference type="InterPro" id="IPR050534">
    <property type="entry name" value="Coronavir_polyprotein_1ab"/>
</dbReference>
<dbReference type="Pfam" id="PF13086">
    <property type="entry name" value="AAA_11"/>
    <property type="match status" value="1"/>
</dbReference>
<dbReference type="SUPFAM" id="SSF52540">
    <property type="entry name" value="P-loop containing nucleoside triphosphate hydrolases"/>
    <property type="match status" value="1"/>
</dbReference>
<protein>
    <recommendedName>
        <fullName evidence="3">DNA helicase</fullName>
        <ecNumber evidence="3">3.6.4.12</ecNumber>
    </recommendedName>
</protein>
<dbReference type="AlphaFoldDB" id="A0A061HL67"/>
<evidence type="ECO:0000313" key="9">
    <source>
        <dbReference type="EMBL" id="SUZ08958.1"/>
    </source>
</evidence>
<sequence>MERTTVIDIPSFASTQIHLLTHELNVSLEESRFYLSYNTPKILQRAGLALTNLVSVAQRTGLGGKTIIELASDAATGDEDALAPHSLRGGDIVALAEQPVAVAARKAIGRDPAKAGARGVVVKVTKSRVSVILEEKEPLTPAERQENEVLFSGQRRVWLVRLADEVTHKRMKETMERLGRMGEREYSQLIQVTFALNTLSPTDEVLVTEWFDTTLNQSQKEAVQFGLGRPDVALIHGPPGTGKTHTLIELILQLLKRQLRVLVCGPSNISVDNIMERLAPHKVALTYSHNPLMRQQ</sequence>
<dbReference type="PANTHER" id="PTHR43788:SF8">
    <property type="entry name" value="DNA-BINDING PROTEIN SMUBP-2"/>
    <property type="match status" value="1"/>
</dbReference>
<dbReference type="InterPro" id="IPR027417">
    <property type="entry name" value="P-loop_NTPase"/>
</dbReference>
<evidence type="ECO:0000256" key="1">
    <source>
        <dbReference type="ARBA" id="ARBA00004123"/>
    </source>
</evidence>
<evidence type="ECO:0000256" key="5">
    <source>
        <dbReference type="ARBA" id="ARBA00023242"/>
    </source>
</evidence>
<dbReference type="Gene3D" id="2.40.30.270">
    <property type="match status" value="1"/>
</dbReference>
<dbReference type="Proteomes" id="UP000053110">
    <property type="component" value="Unassembled WGS sequence"/>
</dbReference>
<feature type="domain" description="Helicase SMUBP-2/HCS1 1B" evidence="7">
    <location>
        <begin position="15"/>
        <end position="145"/>
    </location>
</feature>